<dbReference type="Gene3D" id="3.10.40.10">
    <property type="entry name" value="Aerolysin/Pertussis toxin (APT), N-terminal domain"/>
    <property type="match status" value="1"/>
</dbReference>
<accession>A0ABX5GB08</accession>
<keyword evidence="3" id="KW-1185">Reference proteome</keyword>
<reference evidence="2 3" key="1">
    <citation type="submission" date="2018-01" db="EMBL/GenBank/DDBJ databases">
        <title>Whole genome sequencing of Histamine producing bacteria.</title>
        <authorList>
            <person name="Butler K."/>
        </authorList>
    </citation>
    <scope>NUCLEOTIDE SEQUENCE [LARGE SCALE GENOMIC DNA]</scope>
    <source>
        <strain evidence="2 3">ATCC 25521</strain>
    </source>
</reference>
<dbReference type="InterPro" id="IPR037015">
    <property type="entry name" value="APT_N_sf"/>
</dbReference>
<evidence type="ECO:0000313" key="2">
    <source>
        <dbReference type="EMBL" id="PSV78218.1"/>
    </source>
</evidence>
<feature type="chain" id="PRO_5047073284" description="Hemolysin" evidence="1">
    <location>
        <begin position="20"/>
        <end position="788"/>
    </location>
</feature>
<name>A0ABX5GB08_PHOLE</name>
<gene>
    <name evidence="2" type="ORF">CTM94_19620</name>
</gene>
<dbReference type="RefSeq" id="WP_045066096.1">
    <property type="nucleotide sequence ID" value="NZ_CP131600.1"/>
</dbReference>
<comment type="caution">
    <text evidence="2">The sequence shown here is derived from an EMBL/GenBank/DDBJ whole genome shotgun (WGS) entry which is preliminary data.</text>
</comment>
<evidence type="ECO:0008006" key="4">
    <source>
        <dbReference type="Google" id="ProtNLM"/>
    </source>
</evidence>
<dbReference type="EMBL" id="PYOI01000046">
    <property type="protein sequence ID" value="PSV78218.1"/>
    <property type="molecule type" value="Genomic_DNA"/>
</dbReference>
<protein>
    <recommendedName>
        <fullName evidence="4">Hemolysin</fullName>
    </recommendedName>
</protein>
<evidence type="ECO:0000256" key="1">
    <source>
        <dbReference type="SAM" id="SignalP"/>
    </source>
</evidence>
<sequence>MKKILLASVVALTSTTALAIDEIDNGNILVNLSETCPPNTRYLKREEFLKFKEKLDILEWGIYRIDNTLAAMGSGYGYQIKSYNTNYPPGHSLCVNKTGSIFKQDLGSKNKLKQKFYNTSFMENVEFDGIQSSLVTSRGQYDTFGESYIKKLLILVKKDSANLFNITLRPASYGENDDSISYSKINRRYSYAGLSANVSEHRLKLQYIGTANDVWHPTSHSGSITYDESFIPYRRVISWPFDIALSKSVESDYIQFSIYLLTEQAKSNLNAPSNIAISISEANYDPSTGVIQTGDKVLNDAIYLNADSYTLNQWLNYNILVNSNRNSTSSPFFSTTHYLNALKPYSQAYNNIGNIIYTSDTVVPLNENRPRNKRCIEDIIYGISSFGIYVLERIFGAPSLCGISQDNNQIDGIQRNNNAIPSNVDLESYEAIEQSINNDDDGFNVAMTNLACGDNPHSDVNESNCTDSQNRAINLIGDLTREEVIQVLHILQEYNNDVATAGATPLPDINIDDSWLRNYILENPIEAEGLLTHASVLMSSSRASASGGPELISFRNRKGEKRNIAPILGSCAERSITLDGSNNLKCIKKVKKKLGKNEHDKIITPPANTQIGGRFYQRHSQPFHGLATQLVNSYVPLPPRYTINDIFNYVWGIAEDGMRSGNNLGIVYLPDPQFLSDRDRLNKRFSYGLYHIWSTIEGGHRRDWEALGITNRDMLATMLMAALSNTTSDVENRASPRNGSSVRTYGNIQFTYNNQQYTVTNLRIVIGSNGMVITSYPIRNTKLNKDSN</sequence>
<proteinExistence type="predicted"/>
<keyword evidence="1" id="KW-0732">Signal</keyword>
<organism evidence="2 3">
    <name type="scientific">Photobacterium leiognathi</name>
    <dbReference type="NCBI Taxonomy" id="553611"/>
    <lineage>
        <taxon>Bacteria</taxon>
        <taxon>Pseudomonadati</taxon>
        <taxon>Pseudomonadota</taxon>
        <taxon>Gammaproteobacteria</taxon>
        <taxon>Vibrionales</taxon>
        <taxon>Vibrionaceae</taxon>
        <taxon>Photobacterium</taxon>
    </lineage>
</organism>
<dbReference type="Proteomes" id="UP000241566">
    <property type="component" value="Unassembled WGS sequence"/>
</dbReference>
<feature type="signal peptide" evidence="1">
    <location>
        <begin position="1"/>
        <end position="19"/>
    </location>
</feature>
<evidence type="ECO:0000313" key="3">
    <source>
        <dbReference type="Proteomes" id="UP000241566"/>
    </source>
</evidence>